<comment type="caution">
    <text evidence="2">The sequence shown here is derived from an EMBL/GenBank/DDBJ whole genome shotgun (WGS) entry which is preliminary data.</text>
</comment>
<dbReference type="EMBL" id="BMAT01007522">
    <property type="protein sequence ID" value="GFR66208.1"/>
    <property type="molecule type" value="Genomic_DNA"/>
</dbReference>
<gene>
    <name evidence="2" type="ORF">ElyMa_003678400</name>
</gene>
<keyword evidence="1" id="KW-0472">Membrane</keyword>
<keyword evidence="3" id="KW-1185">Reference proteome</keyword>
<evidence type="ECO:0000313" key="3">
    <source>
        <dbReference type="Proteomes" id="UP000762676"/>
    </source>
</evidence>
<dbReference type="AlphaFoldDB" id="A0AAV4EYP9"/>
<evidence type="ECO:0000313" key="2">
    <source>
        <dbReference type="EMBL" id="GFR66208.1"/>
    </source>
</evidence>
<sequence>MLVVVSGRSSSSSFGSGSISNCCGCCCNGSSSNSRKIVVVVVVVVVVITAAGLKVVEVVVYRYPPVLKLEKLSVTSKKNSHGDVTLTCGSLANPGTPQAEFSWRTPNGSVVPGTLIKNTKTELNLGKHPGADIGSDHAPVIMKINIKLKIPRRKSTKAAKYDVSQLKNEELQKKYAVGVKNRFECLMLENCTHEANEENVNNIWDSLKTAVTETNESMLPKAKRERKQAWMKEEILELMKERKKYKGTGKYKE</sequence>
<name>A0AAV4EYP9_9GAST</name>
<feature type="transmembrane region" description="Helical" evidence="1">
    <location>
        <begin position="37"/>
        <end position="61"/>
    </location>
</feature>
<reference evidence="2 3" key="1">
    <citation type="journal article" date="2021" name="Elife">
        <title>Chloroplast acquisition without the gene transfer in kleptoplastic sea slugs, Plakobranchus ocellatus.</title>
        <authorList>
            <person name="Maeda T."/>
            <person name="Takahashi S."/>
            <person name="Yoshida T."/>
            <person name="Shimamura S."/>
            <person name="Takaki Y."/>
            <person name="Nagai Y."/>
            <person name="Toyoda A."/>
            <person name="Suzuki Y."/>
            <person name="Arimoto A."/>
            <person name="Ishii H."/>
            <person name="Satoh N."/>
            <person name="Nishiyama T."/>
            <person name="Hasebe M."/>
            <person name="Maruyama T."/>
            <person name="Minagawa J."/>
            <person name="Obokata J."/>
            <person name="Shigenobu S."/>
        </authorList>
    </citation>
    <scope>NUCLEOTIDE SEQUENCE [LARGE SCALE GENOMIC DNA]</scope>
</reference>
<proteinExistence type="predicted"/>
<keyword evidence="1" id="KW-1133">Transmembrane helix</keyword>
<accession>A0AAV4EYP9</accession>
<dbReference type="Proteomes" id="UP000762676">
    <property type="component" value="Unassembled WGS sequence"/>
</dbReference>
<protein>
    <submittedName>
        <fullName evidence="2">Craniofacial development protein 2</fullName>
    </submittedName>
</protein>
<keyword evidence="1" id="KW-0812">Transmembrane</keyword>
<organism evidence="2 3">
    <name type="scientific">Elysia marginata</name>
    <dbReference type="NCBI Taxonomy" id="1093978"/>
    <lineage>
        <taxon>Eukaryota</taxon>
        <taxon>Metazoa</taxon>
        <taxon>Spiralia</taxon>
        <taxon>Lophotrochozoa</taxon>
        <taxon>Mollusca</taxon>
        <taxon>Gastropoda</taxon>
        <taxon>Heterobranchia</taxon>
        <taxon>Euthyneura</taxon>
        <taxon>Panpulmonata</taxon>
        <taxon>Sacoglossa</taxon>
        <taxon>Placobranchoidea</taxon>
        <taxon>Plakobranchidae</taxon>
        <taxon>Elysia</taxon>
    </lineage>
</organism>
<evidence type="ECO:0000256" key="1">
    <source>
        <dbReference type="SAM" id="Phobius"/>
    </source>
</evidence>